<keyword evidence="10" id="KW-1185">Reference proteome</keyword>
<name>A0ABR7M7W1_9BACT</name>
<protein>
    <recommendedName>
        <fullName evidence="2">histidine kinase</fullName>
        <ecNumber evidence="2">2.7.13.3</ecNumber>
    </recommendedName>
</protein>
<dbReference type="InterPro" id="IPR036097">
    <property type="entry name" value="HisK_dim/P_sf"/>
</dbReference>
<feature type="transmembrane region" description="Helical" evidence="7">
    <location>
        <begin position="12"/>
        <end position="34"/>
    </location>
</feature>
<dbReference type="GO" id="GO:0016301">
    <property type="term" value="F:kinase activity"/>
    <property type="evidence" value="ECO:0007669"/>
    <property type="project" value="UniProtKB-KW"/>
</dbReference>
<dbReference type="EC" id="2.7.13.3" evidence="2"/>
<dbReference type="RefSeq" id="WP_187256458.1">
    <property type="nucleotide sequence ID" value="NZ_JBHULF010000014.1"/>
</dbReference>
<comment type="catalytic activity">
    <reaction evidence="1">
        <text>ATP + protein L-histidine = ADP + protein N-phospho-L-histidine.</text>
        <dbReference type="EC" id="2.7.13.3"/>
    </reaction>
</comment>
<evidence type="ECO:0000256" key="2">
    <source>
        <dbReference type="ARBA" id="ARBA00012438"/>
    </source>
</evidence>
<evidence type="ECO:0000256" key="6">
    <source>
        <dbReference type="ARBA" id="ARBA00023012"/>
    </source>
</evidence>
<dbReference type="Pfam" id="PF00512">
    <property type="entry name" value="HisKA"/>
    <property type="match status" value="1"/>
</dbReference>
<dbReference type="CDD" id="cd00082">
    <property type="entry name" value="HisKA"/>
    <property type="match status" value="1"/>
</dbReference>
<evidence type="ECO:0000313" key="9">
    <source>
        <dbReference type="EMBL" id="MBC6491135.1"/>
    </source>
</evidence>
<sequence>MPLRFLPKQKLALATAIYWFLLLYIIAALFFWYIKLQQQNQQMANYKLMELVADDPSYLRKVDQINLEAGRKTMQFRGEGLTFLVFILIGAVFVFRAVRRQFRVAQQQQNFMMAITHELKTPIAVAKLNLETLKKHRLDEQKQQKLIQMTLEETNRLNTLTNNILISSQLEGGGYKLVREEIDLSLTGEKLMEEYRQRFPGRHFEWQIEPDIDISGDPLLLQIMISNLVDNALKYSPKESPVRFRLYRSQGAIIIEVKDNGAGIPDDEKQKVFQRFYRIGNELVRKTKGTGLGLYLCKKIVTDHRGTIRVTDNQPAGSIFTIQFPLQK</sequence>
<organism evidence="9 10">
    <name type="scientific">Flavihumibacter stibioxidans</name>
    <dbReference type="NCBI Taxonomy" id="1834163"/>
    <lineage>
        <taxon>Bacteria</taxon>
        <taxon>Pseudomonadati</taxon>
        <taxon>Bacteroidota</taxon>
        <taxon>Chitinophagia</taxon>
        <taxon>Chitinophagales</taxon>
        <taxon>Chitinophagaceae</taxon>
        <taxon>Flavihumibacter</taxon>
    </lineage>
</organism>
<dbReference type="InterPro" id="IPR050351">
    <property type="entry name" value="BphY/WalK/GraS-like"/>
</dbReference>
<dbReference type="SMART" id="SM00387">
    <property type="entry name" value="HATPase_c"/>
    <property type="match status" value="1"/>
</dbReference>
<comment type="caution">
    <text evidence="9">The sequence shown here is derived from an EMBL/GenBank/DDBJ whole genome shotgun (WGS) entry which is preliminary data.</text>
</comment>
<dbReference type="EMBL" id="MBUA01000012">
    <property type="protein sequence ID" value="MBC6491135.1"/>
    <property type="molecule type" value="Genomic_DNA"/>
</dbReference>
<evidence type="ECO:0000256" key="1">
    <source>
        <dbReference type="ARBA" id="ARBA00000085"/>
    </source>
</evidence>
<keyword evidence="6" id="KW-0902">Two-component regulatory system</keyword>
<keyword evidence="7" id="KW-1133">Transmembrane helix</keyword>
<gene>
    <name evidence="9" type="ORF">BC349_08840</name>
</gene>
<dbReference type="Pfam" id="PF02518">
    <property type="entry name" value="HATPase_c"/>
    <property type="match status" value="1"/>
</dbReference>
<accession>A0ABR7M7W1</accession>
<dbReference type="SUPFAM" id="SSF55874">
    <property type="entry name" value="ATPase domain of HSP90 chaperone/DNA topoisomerase II/histidine kinase"/>
    <property type="match status" value="1"/>
</dbReference>
<evidence type="ECO:0000256" key="7">
    <source>
        <dbReference type="SAM" id="Phobius"/>
    </source>
</evidence>
<evidence type="ECO:0000256" key="3">
    <source>
        <dbReference type="ARBA" id="ARBA00022553"/>
    </source>
</evidence>
<dbReference type="Proteomes" id="UP000765802">
    <property type="component" value="Unassembled WGS sequence"/>
</dbReference>
<evidence type="ECO:0000259" key="8">
    <source>
        <dbReference type="PROSITE" id="PS50109"/>
    </source>
</evidence>
<feature type="domain" description="Histidine kinase" evidence="8">
    <location>
        <begin position="114"/>
        <end position="328"/>
    </location>
</feature>
<proteinExistence type="predicted"/>
<feature type="transmembrane region" description="Helical" evidence="7">
    <location>
        <begin position="80"/>
        <end position="98"/>
    </location>
</feature>
<dbReference type="PROSITE" id="PS50109">
    <property type="entry name" value="HIS_KIN"/>
    <property type="match status" value="1"/>
</dbReference>
<dbReference type="SMART" id="SM00388">
    <property type="entry name" value="HisKA"/>
    <property type="match status" value="1"/>
</dbReference>
<dbReference type="PANTHER" id="PTHR45453:SF1">
    <property type="entry name" value="PHOSPHATE REGULON SENSOR PROTEIN PHOR"/>
    <property type="match status" value="1"/>
</dbReference>
<dbReference type="Gene3D" id="3.30.565.10">
    <property type="entry name" value="Histidine kinase-like ATPase, C-terminal domain"/>
    <property type="match status" value="1"/>
</dbReference>
<keyword evidence="3" id="KW-0597">Phosphoprotein</keyword>
<evidence type="ECO:0000256" key="4">
    <source>
        <dbReference type="ARBA" id="ARBA00022679"/>
    </source>
</evidence>
<keyword evidence="7" id="KW-0812">Transmembrane</keyword>
<dbReference type="Gene3D" id="1.10.287.130">
    <property type="match status" value="1"/>
</dbReference>
<reference evidence="9 10" key="1">
    <citation type="submission" date="2016-07" db="EMBL/GenBank/DDBJ databases">
        <title>Genome analysis of Flavihumibacter stibioxidans YS-17.</title>
        <authorList>
            <person name="Shi K."/>
            <person name="Han Y."/>
            <person name="Wang G."/>
        </authorList>
    </citation>
    <scope>NUCLEOTIDE SEQUENCE [LARGE SCALE GENOMIC DNA]</scope>
    <source>
        <strain evidence="9 10">YS-17</strain>
    </source>
</reference>
<dbReference type="InterPro" id="IPR004358">
    <property type="entry name" value="Sig_transdc_His_kin-like_C"/>
</dbReference>
<dbReference type="InterPro" id="IPR005467">
    <property type="entry name" value="His_kinase_dom"/>
</dbReference>
<dbReference type="InterPro" id="IPR036890">
    <property type="entry name" value="HATPase_C_sf"/>
</dbReference>
<dbReference type="InterPro" id="IPR003594">
    <property type="entry name" value="HATPase_dom"/>
</dbReference>
<dbReference type="SUPFAM" id="SSF47384">
    <property type="entry name" value="Homodimeric domain of signal transducing histidine kinase"/>
    <property type="match status" value="1"/>
</dbReference>
<dbReference type="PANTHER" id="PTHR45453">
    <property type="entry name" value="PHOSPHATE REGULON SENSOR PROTEIN PHOR"/>
    <property type="match status" value="1"/>
</dbReference>
<evidence type="ECO:0000256" key="5">
    <source>
        <dbReference type="ARBA" id="ARBA00022777"/>
    </source>
</evidence>
<dbReference type="InterPro" id="IPR003661">
    <property type="entry name" value="HisK_dim/P_dom"/>
</dbReference>
<keyword evidence="4" id="KW-0808">Transferase</keyword>
<dbReference type="CDD" id="cd00075">
    <property type="entry name" value="HATPase"/>
    <property type="match status" value="1"/>
</dbReference>
<dbReference type="PRINTS" id="PR00344">
    <property type="entry name" value="BCTRLSENSOR"/>
</dbReference>
<keyword evidence="5 9" id="KW-0418">Kinase</keyword>
<evidence type="ECO:0000313" key="10">
    <source>
        <dbReference type="Proteomes" id="UP000765802"/>
    </source>
</evidence>
<keyword evidence="7" id="KW-0472">Membrane</keyword>